<name>A0ABQ1XZI1_9MICC</name>
<reference evidence="3" key="1">
    <citation type="journal article" date="2019" name="Int. J. Syst. Evol. Microbiol.">
        <title>The Global Catalogue of Microorganisms (GCM) 10K type strain sequencing project: providing services to taxonomists for standard genome sequencing and annotation.</title>
        <authorList>
            <consortium name="The Broad Institute Genomics Platform"/>
            <consortium name="The Broad Institute Genome Sequencing Center for Infectious Disease"/>
            <person name="Wu L."/>
            <person name="Ma J."/>
        </authorList>
    </citation>
    <scope>NUCLEOTIDE SEQUENCE [LARGE SCALE GENOMIC DNA]</scope>
    <source>
        <strain evidence="3">CGMCC 1.1927</strain>
    </source>
</reference>
<dbReference type="EMBL" id="BMKU01000014">
    <property type="protein sequence ID" value="GGH07980.1"/>
    <property type="molecule type" value="Genomic_DNA"/>
</dbReference>
<evidence type="ECO:0000313" key="3">
    <source>
        <dbReference type="Proteomes" id="UP000596938"/>
    </source>
</evidence>
<evidence type="ECO:0000256" key="1">
    <source>
        <dbReference type="SAM" id="MobiDB-lite"/>
    </source>
</evidence>
<sequence>MSEKKSREPYPGAPTERGDRPLTDLQESVDNIIEIPSDCTCPLRPL</sequence>
<keyword evidence="3" id="KW-1185">Reference proteome</keyword>
<organism evidence="2 3">
    <name type="scientific">Pseudarthrobacter polychromogenes</name>
    <dbReference type="NCBI Taxonomy" id="1676"/>
    <lineage>
        <taxon>Bacteria</taxon>
        <taxon>Bacillati</taxon>
        <taxon>Actinomycetota</taxon>
        <taxon>Actinomycetes</taxon>
        <taxon>Micrococcales</taxon>
        <taxon>Micrococcaceae</taxon>
        <taxon>Pseudarthrobacter</taxon>
    </lineage>
</organism>
<evidence type="ECO:0000313" key="2">
    <source>
        <dbReference type="EMBL" id="GGH07980.1"/>
    </source>
</evidence>
<gene>
    <name evidence="2" type="ORF">GCM10011577_35670</name>
</gene>
<protein>
    <submittedName>
        <fullName evidence="2">Uncharacterized protein</fullName>
    </submittedName>
</protein>
<dbReference type="Proteomes" id="UP000596938">
    <property type="component" value="Unassembled WGS sequence"/>
</dbReference>
<feature type="region of interest" description="Disordered" evidence="1">
    <location>
        <begin position="1"/>
        <end position="24"/>
    </location>
</feature>
<proteinExistence type="predicted"/>
<accession>A0ABQ1XZI1</accession>
<comment type="caution">
    <text evidence="2">The sequence shown here is derived from an EMBL/GenBank/DDBJ whole genome shotgun (WGS) entry which is preliminary data.</text>
</comment>